<dbReference type="GO" id="GO:0016715">
    <property type="term" value="F:oxidoreductase activity, acting on paired donors, with incorporation or reduction of molecular oxygen, reduced ascorbate as one donor, and incorporation of one atom of oxygen"/>
    <property type="evidence" value="ECO:0007669"/>
    <property type="project" value="InterPro"/>
</dbReference>
<name>A0A5C5W9G8_9BACT</name>
<dbReference type="InterPro" id="IPR036939">
    <property type="entry name" value="Cu2_ascorb_mOase_N_sf"/>
</dbReference>
<dbReference type="InterPro" id="IPR047262">
    <property type="entry name" value="PRX-like1"/>
</dbReference>
<dbReference type="PROSITE" id="PS51352">
    <property type="entry name" value="THIOREDOXIN_2"/>
    <property type="match status" value="1"/>
</dbReference>
<dbReference type="InterPro" id="IPR036249">
    <property type="entry name" value="Thioredoxin-like_sf"/>
</dbReference>
<accession>A0A5C5W9G8</accession>
<keyword evidence="5" id="KW-1185">Reference proteome</keyword>
<feature type="domain" description="EF-hand" evidence="2">
    <location>
        <begin position="597"/>
        <end position="632"/>
    </location>
</feature>
<proteinExistence type="predicted"/>
<comment type="caution">
    <text evidence="4">The sequence shown here is derived from an EMBL/GenBank/DDBJ whole genome shotgun (WGS) entry which is preliminary data.</text>
</comment>
<dbReference type="RefSeq" id="WP_146572194.1">
    <property type="nucleotide sequence ID" value="NZ_SJPH01000002.1"/>
</dbReference>
<dbReference type="Gene3D" id="2.60.120.230">
    <property type="match status" value="1"/>
</dbReference>
<dbReference type="Gene3D" id="3.40.30.10">
    <property type="entry name" value="Glutaredoxin"/>
    <property type="match status" value="1"/>
</dbReference>
<dbReference type="InterPro" id="IPR013766">
    <property type="entry name" value="Thioredoxin_domain"/>
</dbReference>
<dbReference type="AlphaFoldDB" id="A0A5C5W9G8"/>
<dbReference type="EMBL" id="SJPH01000002">
    <property type="protein sequence ID" value="TWT47518.1"/>
    <property type="molecule type" value="Genomic_DNA"/>
</dbReference>
<dbReference type="PROSITE" id="PS50222">
    <property type="entry name" value="EF_HAND_2"/>
    <property type="match status" value="1"/>
</dbReference>
<dbReference type="GO" id="GO:0005509">
    <property type="term" value="F:calcium ion binding"/>
    <property type="evidence" value="ECO:0007669"/>
    <property type="project" value="InterPro"/>
</dbReference>
<dbReference type="InterPro" id="IPR000866">
    <property type="entry name" value="AhpC/TSA"/>
</dbReference>
<dbReference type="InterPro" id="IPR014784">
    <property type="entry name" value="Cu2_ascorb_mOase-like_C"/>
</dbReference>
<dbReference type="PANTHER" id="PTHR43640">
    <property type="entry name" value="OS07G0260300 PROTEIN"/>
    <property type="match status" value="1"/>
</dbReference>
<dbReference type="InterPro" id="IPR008977">
    <property type="entry name" value="PHM/PNGase_F_dom_sf"/>
</dbReference>
<organism evidence="4 5">
    <name type="scientific">Botrimarina hoheduenensis</name>
    <dbReference type="NCBI Taxonomy" id="2528000"/>
    <lineage>
        <taxon>Bacteria</taxon>
        <taxon>Pseudomonadati</taxon>
        <taxon>Planctomycetota</taxon>
        <taxon>Planctomycetia</taxon>
        <taxon>Pirellulales</taxon>
        <taxon>Lacipirellulaceae</taxon>
        <taxon>Botrimarina</taxon>
    </lineage>
</organism>
<dbReference type="GO" id="GO:0005507">
    <property type="term" value="F:copper ion binding"/>
    <property type="evidence" value="ECO:0007669"/>
    <property type="project" value="InterPro"/>
</dbReference>
<gene>
    <name evidence="4" type="ORF">Pla111_11320</name>
</gene>
<evidence type="ECO:0000259" key="2">
    <source>
        <dbReference type="PROSITE" id="PS50222"/>
    </source>
</evidence>
<protein>
    <submittedName>
        <fullName evidence="4">Thiol-disulfide oxidoreductase</fullName>
    </submittedName>
</protein>
<evidence type="ECO:0000256" key="1">
    <source>
        <dbReference type="ARBA" id="ARBA00023157"/>
    </source>
</evidence>
<reference evidence="4 5" key="1">
    <citation type="submission" date="2019-02" db="EMBL/GenBank/DDBJ databases">
        <title>Deep-cultivation of Planctomycetes and their phenomic and genomic characterization uncovers novel biology.</title>
        <authorList>
            <person name="Wiegand S."/>
            <person name="Jogler M."/>
            <person name="Boedeker C."/>
            <person name="Pinto D."/>
            <person name="Vollmers J."/>
            <person name="Rivas-Marin E."/>
            <person name="Kohn T."/>
            <person name="Peeters S.H."/>
            <person name="Heuer A."/>
            <person name="Rast P."/>
            <person name="Oberbeckmann S."/>
            <person name="Bunk B."/>
            <person name="Jeske O."/>
            <person name="Meyerdierks A."/>
            <person name="Storesund J.E."/>
            <person name="Kallscheuer N."/>
            <person name="Luecker S."/>
            <person name="Lage O.M."/>
            <person name="Pohl T."/>
            <person name="Merkel B.J."/>
            <person name="Hornburger P."/>
            <person name="Mueller R.-W."/>
            <person name="Bruemmer F."/>
            <person name="Labrenz M."/>
            <person name="Spormann A.M."/>
            <person name="Op Den Camp H."/>
            <person name="Overmann J."/>
            <person name="Amann R."/>
            <person name="Jetten M.S.M."/>
            <person name="Mascher T."/>
            <person name="Medema M.H."/>
            <person name="Devos D.P."/>
            <person name="Kaster A.-K."/>
            <person name="Ovreas L."/>
            <person name="Rohde M."/>
            <person name="Galperin M.Y."/>
            <person name="Jogler C."/>
        </authorList>
    </citation>
    <scope>NUCLEOTIDE SEQUENCE [LARGE SCALE GENOMIC DNA]</scope>
    <source>
        <strain evidence="4 5">Pla111</strain>
    </source>
</reference>
<sequence length="659" mass="73032">MLFAAAGAIAGDLNPVPATVAETTPVTAELPNLADRSLPDSYGNERLLAEFRDGPVLVVAVLGVECPLAKLYAPRLQELAEQYAAQGVRIIGVNANRQDTLAEIGAYARRHGVTFPLLKDNQGWLIDQLGATRTPEVFVLDRRGLVRYRGRIDDQYAVGVLRDAPEQHYLRDAIDALLSGNDPPIASTESVGCLIGARKVPDPTRGVTYTNQVARVLERHCVECHREGEIAPFALRGYDEVAGWADTIAEVVRDQRMPPWHADPAHGEFLNTRLMTDAEKQVLYDWAAAGAPEGAVADLPAERKFVTGWRLPRDPDKVIPMRGEPFVVAPQGVIEYQYFAVDPGFEEDRWIQAADVVPGDRSVVHHVIVFITPPADRPQRGMGMLTAFVPGQSSMVLPEGHARLVPAGSKFIFQMHYTPSGMEKSDLTQLGLVFADPESVTQEVLSLVSANPKFEIPPGAADYRVETSQDWFPPGAKLIGLAPHMHYRGKSFRMTGVWPDGRTDVLLDVPRYDFNWQTNYRLAEPLELPAGFRIESQASFDNSAANLANPDPTAAVRWGDQSFEEMAVGFFEIAVPRGSLEQLRARRSEASQEDRETARRLADNLFEQHDADKDGVLKRNELPLAFAIFAFKRFDFDNSRDLTPDEVFEAALANETRRF</sequence>
<dbReference type="SUPFAM" id="SSF47473">
    <property type="entry name" value="EF-hand"/>
    <property type="match status" value="1"/>
</dbReference>
<evidence type="ECO:0000259" key="3">
    <source>
        <dbReference type="PROSITE" id="PS51352"/>
    </source>
</evidence>
<dbReference type="GO" id="GO:0016209">
    <property type="term" value="F:antioxidant activity"/>
    <property type="evidence" value="ECO:0007669"/>
    <property type="project" value="InterPro"/>
</dbReference>
<dbReference type="SUPFAM" id="SSF52833">
    <property type="entry name" value="Thioredoxin-like"/>
    <property type="match status" value="1"/>
</dbReference>
<dbReference type="Pfam" id="PF00578">
    <property type="entry name" value="AhpC-TSA"/>
    <property type="match status" value="1"/>
</dbReference>
<evidence type="ECO:0000313" key="5">
    <source>
        <dbReference type="Proteomes" id="UP000318995"/>
    </source>
</evidence>
<dbReference type="OrthoDB" id="9788721at2"/>
<dbReference type="SUPFAM" id="SSF49742">
    <property type="entry name" value="PHM/PNGase F"/>
    <property type="match status" value="2"/>
</dbReference>
<dbReference type="Gene3D" id="2.60.120.310">
    <property type="entry name" value="Copper type II, ascorbate-dependent monooxygenase, N-terminal domain"/>
    <property type="match status" value="1"/>
</dbReference>
<feature type="domain" description="Thioredoxin" evidence="3">
    <location>
        <begin position="24"/>
        <end position="179"/>
    </location>
</feature>
<keyword evidence="1" id="KW-1015">Disulfide bond</keyword>
<dbReference type="PANTHER" id="PTHR43640:SF1">
    <property type="entry name" value="THIOREDOXIN-DEPENDENT PEROXIREDOXIN"/>
    <property type="match status" value="1"/>
</dbReference>
<dbReference type="InterPro" id="IPR011992">
    <property type="entry name" value="EF-hand-dom_pair"/>
</dbReference>
<dbReference type="InterPro" id="IPR002048">
    <property type="entry name" value="EF_hand_dom"/>
</dbReference>
<evidence type="ECO:0000313" key="4">
    <source>
        <dbReference type="EMBL" id="TWT47518.1"/>
    </source>
</evidence>
<dbReference type="Proteomes" id="UP000318995">
    <property type="component" value="Unassembled WGS sequence"/>
</dbReference>